<feature type="domain" description="LicD/FKTN/FKRP nucleotidyltransferase" evidence="8">
    <location>
        <begin position="393"/>
        <end position="430"/>
    </location>
</feature>
<comment type="similarity">
    <text evidence="2">Belongs to the LicD transferase family.</text>
</comment>
<feature type="region of interest" description="Disordered" evidence="7">
    <location>
        <begin position="23"/>
        <end position="64"/>
    </location>
</feature>
<evidence type="ECO:0000256" key="1">
    <source>
        <dbReference type="ARBA" id="ARBA00004167"/>
    </source>
</evidence>
<evidence type="ECO:0000259" key="9">
    <source>
        <dbReference type="Pfam" id="PF19737"/>
    </source>
</evidence>
<proteinExistence type="inferred from homology"/>
<organism evidence="10 11">
    <name type="scientific">Podarcis lilfordi</name>
    <name type="common">Lilford's wall lizard</name>
    <dbReference type="NCBI Taxonomy" id="74358"/>
    <lineage>
        <taxon>Eukaryota</taxon>
        <taxon>Metazoa</taxon>
        <taxon>Chordata</taxon>
        <taxon>Craniata</taxon>
        <taxon>Vertebrata</taxon>
        <taxon>Euteleostomi</taxon>
        <taxon>Lepidosauria</taxon>
        <taxon>Squamata</taxon>
        <taxon>Bifurcata</taxon>
        <taxon>Unidentata</taxon>
        <taxon>Episquamata</taxon>
        <taxon>Laterata</taxon>
        <taxon>Lacertibaenia</taxon>
        <taxon>Lacertidae</taxon>
        <taxon>Podarcis</taxon>
    </lineage>
</organism>
<evidence type="ECO:0000313" key="10">
    <source>
        <dbReference type="EMBL" id="CAI5796670.1"/>
    </source>
</evidence>
<keyword evidence="4" id="KW-1133">Transmembrane helix</keyword>
<gene>
    <name evidence="10" type="ORF">PODLI_1B010690</name>
</gene>
<evidence type="ECO:0000256" key="4">
    <source>
        <dbReference type="ARBA" id="ARBA00022989"/>
    </source>
</evidence>
<evidence type="ECO:0000256" key="5">
    <source>
        <dbReference type="ARBA" id="ARBA00023136"/>
    </source>
</evidence>
<comment type="subcellular location">
    <subcellularLocation>
        <location evidence="1">Membrane</location>
        <topology evidence="1">Single-pass membrane protein</topology>
    </subcellularLocation>
</comment>
<dbReference type="InterPro" id="IPR007074">
    <property type="entry name" value="LicD/FKTN/FKRP_NTP_transf"/>
</dbReference>
<dbReference type="Proteomes" id="UP001178461">
    <property type="component" value="Chromosome 17"/>
</dbReference>
<accession>A0AA35LI15</accession>
<evidence type="ECO:0000256" key="6">
    <source>
        <dbReference type="ARBA" id="ARBA00033332"/>
    </source>
</evidence>
<sequence>MLPAASDTLGATACWEQLGTQHLPRTRTPGASFNFPPPKGGRSLNAGHNPTPAFRPSLQTERPFKREPEMRFQGGKGNLRAFVNGLFPPSRGRCRKGRASLYGRSPSLGSYLPGAPSALFSTGETLLYYYKYYLSPRNGAVFPKIKGNKAGQDGSRWHVVKKFISLMSSQNIPVHLIDPLLLGLIDTDLKQLRTSPDSSHSECRYLCARRDFTTFAVLDKTWKLEVGLFRAAERVGFQWLKLQSKDPRLEGMDDLSGMEIPLHYIFRLAAHAIHLVVFYERSGNYLWHGQLRLKRHMDRKFVPFRKLPFGRYPGAYDKLELISVSIDGLTVQIPKEPSQFLEERSHSRFIECRYREARSFFQLYPDDVSLDAVEFRKKAKALLHLASLTLNSLGVRFWLSSGTCLGWYRQCNIIPYSKDVDLGIFIQDYQPDIIPAFQKAGLPLKHKFGKVEDSLELSFQGEDEVKLDIFFFYEEDDHVWNGGTQAKSGKKFKYLFPKFTLCWTEFVELKVRVPCETLHYIEANYGKEWKIPVKMWDWKNSPPNVQPNGIWPINEWEEVIQLY</sequence>
<dbReference type="AlphaFoldDB" id="A0AA35LI15"/>
<dbReference type="GO" id="GO:0009100">
    <property type="term" value="P:glycoprotein metabolic process"/>
    <property type="evidence" value="ECO:0007669"/>
    <property type="project" value="UniProtKB-ARBA"/>
</dbReference>
<dbReference type="InterPro" id="IPR009644">
    <property type="entry name" value="FKTN/MNN4/W02B3.4-1"/>
</dbReference>
<protein>
    <recommendedName>
        <fullName evidence="6">Ribitol-5-phosphate transferase</fullName>
    </recommendedName>
</protein>
<evidence type="ECO:0000313" key="11">
    <source>
        <dbReference type="Proteomes" id="UP001178461"/>
    </source>
</evidence>
<dbReference type="GO" id="GO:0000139">
    <property type="term" value="C:Golgi membrane"/>
    <property type="evidence" value="ECO:0007669"/>
    <property type="project" value="TreeGrafter"/>
</dbReference>
<evidence type="ECO:0000259" key="8">
    <source>
        <dbReference type="Pfam" id="PF04991"/>
    </source>
</evidence>
<evidence type="ECO:0000256" key="3">
    <source>
        <dbReference type="ARBA" id="ARBA00022692"/>
    </source>
</evidence>
<keyword evidence="3" id="KW-0812">Transmembrane</keyword>
<evidence type="ECO:0000256" key="2">
    <source>
        <dbReference type="ARBA" id="ARBA00010623"/>
    </source>
</evidence>
<name>A0AA35LI15_9SAUR</name>
<dbReference type="GO" id="GO:0016740">
    <property type="term" value="F:transferase activity"/>
    <property type="evidence" value="ECO:0007669"/>
    <property type="project" value="UniProtKB-KW"/>
</dbReference>
<dbReference type="EMBL" id="OX395142">
    <property type="protein sequence ID" value="CAI5796670.1"/>
    <property type="molecule type" value="Genomic_DNA"/>
</dbReference>
<dbReference type="Pfam" id="PF04991">
    <property type="entry name" value="LicD"/>
    <property type="match status" value="1"/>
</dbReference>
<reference evidence="10" key="1">
    <citation type="submission" date="2022-12" db="EMBL/GenBank/DDBJ databases">
        <authorList>
            <person name="Alioto T."/>
            <person name="Alioto T."/>
            <person name="Gomez Garrido J."/>
        </authorList>
    </citation>
    <scope>NUCLEOTIDE SEQUENCE</scope>
</reference>
<keyword evidence="5" id="KW-0472">Membrane</keyword>
<keyword evidence="10" id="KW-0808">Transferase</keyword>
<keyword evidence="11" id="KW-1185">Reference proteome</keyword>
<feature type="domain" description="Ribitol-5-phosphate transferase FKTN N-terminal" evidence="9">
    <location>
        <begin position="127"/>
        <end position="380"/>
    </location>
</feature>
<dbReference type="InterPro" id="IPR045587">
    <property type="entry name" value="FKTN_N"/>
</dbReference>
<dbReference type="PANTHER" id="PTHR15407:SF28">
    <property type="entry name" value="RIBITOL-5-PHOSPHATE TRANSFERASE FKTN"/>
    <property type="match status" value="1"/>
</dbReference>
<dbReference type="PANTHER" id="PTHR15407">
    <property type="entry name" value="FUKUTIN-RELATED"/>
    <property type="match status" value="1"/>
</dbReference>
<evidence type="ECO:0000256" key="7">
    <source>
        <dbReference type="SAM" id="MobiDB-lite"/>
    </source>
</evidence>
<dbReference type="Pfam" id="PF19737">
    <property type="entry name" value="FKTN_N"/>
    <property type="match status" value="1"/>
</dbReference>